<accession>A0ABT8YEB3</accession>
<organism evidence="2 3">
    <name type="scientific">Sphingomonas natans</name>
    <dbReference type="NCBI Taxonomy" id="3063330"/>
    <lineage>
        <taxon>Bacteria</taxon>
        <taxon>Pseudomonadati</taxon>
        <taxon>Pseudomonadota</taxon>
        <taxon>Alphaproteobacteria</taxon>
        <taxon>Sphingomonadales</taxon>
        <taxon>Sphingomonadaceae</taxon>
        <taxon>Sphingomonas</taxon>
    </lineage>
</organism>
<name>A0ABT8YEB3_9SPHN</name>
<protein>
    <recommendedName>
        <fullName evidence="4">Secreted protein</fullName>
    </recommendedName>
</protein>
<keyword evidence="3" id="KW-1185">Reference proteome</keyword>
<evidence type="ECO:0000313" key="3">
    <source>
        <dbReference type="Proteomes" id="UP001169764"/>
    </source>
</evidence>
<evidence type="ECO:0000313" key="2">
    <source>
        <dbReference type="EMBL" id="MDO6416680.1"/>
    </source>
</evidence>
<comment type="caution">
    <text evidence="2">The sequence shown here is derived from an EMBL/GenBank/DDBJ whole genome shotgun (WGS) entry which is preliminary data.</text>
</comment>
<evidence type="ECO:0000256" key="1">
    <source>
        <dbReference type="SAM" id="SignalP"/>
    </source>
</evidence>
<reference evidence="2" key="1">
    <citation type="submission" date="2023-07" db="EMBL/GenBank/DDBJ databases">
        <authorList>
            <person name="Kim M."/>
        </authorList>
    </citation>
    <scope>NUCLEOTIDE SEQUENCE</scope>
    <source>
        <strain evidence="2">BIUV-7</strain>
    </source>
</reference>
<dbReference type="EMBL" id="JAUOTP010000011">
    <property type="protein sequence ID" value="MDO6416680.1"/>
    <property type="molecule type" value="Genomic_DNA"/>
</dbReference>
<dbReference type="Proteomes" id="UP001169764">
    <property type="component" value="Unassembled WGS sequence"/>
</dbReference>
<dbReference type="RefSeq" id="WP_303546420.1">
    <property type="nucleotide sequence ID" value="NZ_JAUOTP010000011.1"/>
</dbReference>
<feature type="signal peptide" evidence="1">
    <location>
        <begin position="1"/>
        <end position="19"/>
    </location>
</feature>
<feature type="chain" id="PRO_5046470295" description="Secreted protein" evidence="1">
    <location>
        <begin position="20"/>
        <end position="128"/>
    </location>
</feature>
<sequence>MLKPIIALAVALIATGAAAAPRPTGEARLQAMLAGRTAGTPTNCVSLAPSMDSTKIEGVGMVYRRGRTLYVNRFVNGCPSLNSFNGIVTRTPSTQLCRGDIARVVDFTTGIEGGSCVLGDFTPYEKAK</sequence>
<gene>
    <name evidence="2" type="ORF">Q4F19_20010</name>
</gene>
<keyword evidence="1" id="KW-0732">Signal</keyword>
<proteinExistence type="predicted"/>
<evidence type="ECO:0008006" key="4">
    <source>
        <dbReference type="Google" id="ProtNLM"/>
    </source>
</evidence>